<dbReference type="SUPFAM" id="SSF46689">
    <property type="entry name" value="Homeodomain-like"/>
    <property type="match status" value="2"/>
</dbReference>
<evidence type="ECO:0000259" key="4">
    <source>
        <dbReference type="PROSITE" id="PS01124"/>
    </source>
</evidence>
<gene>
    <name evidence="5" type="ORF">GCM10010968_04100</name>
</gene>
<name>A0ABQ2KDD8_9MICO</name>
<reference evidence="6" key="1">
    <citation type="journal article" date="2019" name="Int. J. Syst. Evol. Microbiol.">
        <title>The Global Catalogue of Microorganisms (GCM) 10K type strain sequencing project: providing services to taxonomists for standard genome sequencing and annotation.</title>
        <authorList>
            <consortium name="The Broad Institute Genomics Platform"/>
            <consortium name="The Broad Institute Genome Sequencing Center for Infectious Disease"/>
            <person name="Wu L."/>
            <person name="Ma J."/>
        </authorList>
    </citation>
    <scope>NUCLEOTIDE SEQUENCE [LARGE SCALE GENOMIC DNA]</scope>
    <source>
        <strain evidence="6">CGMCC 1.6960</strain>
    </source>
</reference>
<feature type="domain" description="HTH araC/xylS-type" evidence="4">
    <location>
        <begin position="216"/>
        <end position="314"/>
    </location>
</feature>
<dbReference type="InterPro" id="IPR029062">
    <property type="entry name" value="Class_I_gatase-like"/>
</dbReference>
<dbReference type="RefSeq" id="WP_188715507.1">
    <property type="nucleotide sequence ID" value="NZ_BAABBD010000001.1"/>
</dbReference>
<protein>
    <submittedName>
        <fullName evidence="5">Transcription regulator, AraC family protein</fullName>
    </submittedName>
</protein>
<dbReference type="Gene3D" id="3.40.50.880">
    <property type="match status" value="1"/>
</dbReference>
<dbReference type="CDD" id="cd03137">
    <property type="entry name" value="GATase1_AraC_1"/>
    <property type="match status" value="1"/>
</dbReference>
<dbReference type="PROSITE" id="PS00041">
    <property type="entry name" value="HTH_ARAC_FAMILY_1"/>
    <property type="match status" value="1"/>
</dbReference>
<evidence type="ECO:0000313" key="6">
    <source>
        <dbReference type="Proteomes" id="UP000626982"/>
    </source>
</evidence>
<keyword evidence="6" id="KW-1185">Reference proteome</keyword>
<dbReference type="PANTHER" id="PTHR43130">
    <property type="entry name" value="ARAC-FAMILY TRANSCRIPTIONAL REGULATOR"/>
    <property type="match status" value="1"/>
</dbReference>
<dbReference type="InterPro" id="IPR052158">
    <property type="entry name" value="INH-QAR"/>
</dbReference>
<evidence type="ECO:0000256" key="1">
    <source>
        <dbReference type="ARBA" id="ARBA00023015"/>
    </source>
</evidence>
<dbReference type="Pfam" id="PF01965">
    <property type="entry name" value="DJ-1_PfpI"/>
    <property type="match status" value="1"/>
</dbReference>
<evidence type="ECO:0000256" key="2">
    <source>
        <dbReference type="ARBA" id="ARBA00023125"/>
    </source>
</evidence>
<dbReference type="SMART" id="SM00342">
    <property type="entry name" value="HTH_ARAC"/>
    <property type="match status" value="1"/>
</dbReference>
<dbReference type="SUPFAM" id="SSF52317">
    <property type="entry name" value="Class I glutamine amidotransferase-like"/>
    <property type="match status" value="1"/>
</dbReference>
<dbReference type="InterPro" id="IPR009057">
    <property type="entry name" value="Homeodomain-like_sf"/>
</dbReference>
<evidence type="ECO:0000313" key="5">
    <source>
        <dbReference type="EMBL" id="GGN78387.1"/>
    </source>
</evidence>
<accession>A0ABQ2KDD8</accession>
<keyword evidence="1" id="KW-0805">Transcription regulation</keyword>
<dbReference type="PANTHER" id="PTHR43130:SF3">
    <property type="entry name" value="HTH-TYPE TRANSCRIPTIONAL REGULATOR RV1931C"/>
    <property type="match status" value="1"/>
</dbReference>
<keyword evidence="3" id="KW-0804">Transcription</keyword>
<sequence>MHKVAVIVDDGVNPFELGVAAEVFGDDRSDRGVPRFDYRIVAPVPGRIALDYPGGADLLVQHDLSFVDEADIVVVPAYTDCAGRDCHVGAIDALRRAHARGAWILTLCTGAFVAAKAGLLDGRRATTHWRHTDRLARDFPTIEVDADAIFVEDGRVVTSAGTAAAIDASLHLVSVLFGARAAAVIARGMVVPPRRDGGQSQYAVGPVAEQRAETLAPVLHWAAERLDEDHTIASLARRAMLSERTFARRFREELGTTPLAWLTGQRVQRARQLLEATDLSLDVVAQQSGFGTAALLRHHFQRQLGTTPSAYRRRFACDLEDAEAVPVG</sequence>
<dbReference type="Pfam" id="PF12833">
    <property type="entry name" value="HTH_18"/>
    <property type="match status" value="1"/>
</dbReference>
<proteinExistence type="predicted"/>
<dbReference type="InterPro" id="IPR002818">
    <property type="entry name" value="DJ-1/PfpI"/>
</dbReference>
<dbReference type="InterPro" id="IPR018062">
    <property type="entry name" value="HTH_AraC-typ_CS"/>
</dbReference>
<comment type="caution">
    <text evidence="5">The sequence shown here is derived from an EMBL/GenBank/DDBJ whole genome shotgun (WGS) entry which is preliminary data.</text>
</comment>
<dbReference type="PROSITE" id="PS01124">
    <property type="entry name" value="HTH_ARAC_FAMILY_2"/>
    <property type="match status" value="1"/>
</dbReference>
<keyword evidence="2" id="KW-0238">DNA-binding</keyword>
<dbReference type="EMBL" id="BMLM01000001">
    <property type="protein sequence ID" value="GGN78387.1"/>
    <property type="molecule type" value="Genomic_DNA"/>
</dbReference>
<dbReference type="Gene3D" id="1.10.10.60">
    <property type="entry name" value="Homeodomain-like"/>
    <property type="match status" value="1"/>
</dbReference>
<organism evidence="5 6">
    <name type="scientific">Agrococcus terreus</name>
    <dbReference type="NCBI Taxonomy" id="574649"/>
    <lineage>
        <taxon>Bacteria</taxon>
        <taxon>Bacillati</taxon>
        <taxon>Actinomycetota</taxon>
        <taxon>Actinomycetes</taxon>
        <taxon>Micrococcales</taxon>
        <taxon>Microbacteriaceae</taxon>
        <taxon>Agrococcus</taxon>
    </lineage>
</organism>
<evidence type="ECO:0000256" key="3">
    <source>
        <dbReference type="ARBA" id="ARBA00023163"/>
    </source>
</evidence>
<dbReference type="Proteomes" id="UP000626982">
    <property type="component" value="Unassembled WGS sequence"/>
</dbReference>
<dbReference type="InterPro" id="IPR018060">
    <property type="entry name" value="HTH_AraC"/>
</dbReference>